<proteinExistence type="predicted"/>
<dbReference type="EMBL" id="CM042010">
    <property type="protein sequence ID" value="KAI3781516.1"/>
    <property type="molecule type" value="Genomic_DNA"/>
</dbReference>
<keyword evidence="2" id="KW-1185">Reference proteome</keyword>
<evidence type="ECO:0000313" key="2">
    <source>
        <dbReference type="Proteomes" id="UP001055811"/>
    </source>
</evidence>
<dbReference type="Proteomes" id="UP001055811">
    <property type="component" value="Linkage Group LG02"/>
</dbReference>
<accession>A0ACB9GEK3</accession>
<gene>
    <name evidence="1" type="ORF">L2E82_11533</name>
</gene>
<comment type="caution">
    <text evidence="1">The sequence shown here is derived from an EMBL/GenBank/DDBJ whole genome shotgun (WGS) entry which is preliminary data.</text>
</comment>
<reference evidence="2" key="1">
    <citation type="journal article" date="2022" name="Mol. Ecol. Resour.">
        <title>The genomes of chicory, endive, great burdock and yacon provide insights into Asteraceae palaeo-polyploidization history and plant inulin production.</title>
        <authorList>
            <person name="Fan W."/>
            <person name="Wang S."/>
            <person name="Wang H."/>
            <person name="Wang A."/>
            <person name="Jiang F."/>
            <person name="Liu H."/>
            <person name="Zhao H."/>
            <person name="Xu D."/>
            <person name="Zhang Y."/>
        </authorList>
    </citation>
    <scope>NUCLEOTIDE SEQUENCE [LARGE SCALE GENOMIC DNA]</scope>
    <source>
        <strain evidence="2">cv. Punajuju</strain>
    </source>
</reference>
<protein>
    <submittedName>
        <fullName evidence="1">Uncharacterized protein</fullName>
    </submittedName>
</protein>
<sequence length="124" mass="13967">MDEEDEVHYRPPSLQSWCFAAVAPPPEAMRVDVQLRKREGKIEPSPPPLFDRKVHCSISTQSIVRPEGTVPLPHTRGLSLFRLKTRGSHRPMNGANLKDEITGLTLKEPTSQTLNNSRKMSEIV</sequence>
<organism evidence="1 2">
    <name type="scientific">Cichorium intybus</name>
    <name type="common">Chicory</name>
    <dbReference type="NCBI Taxonomy" id="13427"/>
    <lineage>
        <taxon>Eukaryota</taxon>
        <taxon>Viridiplantae</taxon>
        <taxon>Streptophyta</taxon>
        <taxon>Embryophyta</taxon>
        <taxon>Tracheophyta</taxon>
        <taxon>Spermatophyta</taxon>
        <taxon>Magnoliopsida</taxon>
        <taxon>eudicotyledons</taxon>
        <taxon>Gunneridae</taxon>
        <taxon>Pentapetalae</taxon>
        <taxon>asterids</taxon>
        <taxon>campanulids</taxon>
        <taxon>Asterales</taxon>
        <taxon>Asteraceae</taxon>
        <taxon>Cichorioideae</taxon>
        <taxon>Cichorieae</taxon>
        <taxon>Cichoriinae</taxon>
        <taxon>Cichorium</taxon>
    </lineage>
</organism>
<reference evidence="1 2" key="2">
    <citation type="journal article" date="2022" name="Mol. Ecol. Resour.">
        <title>The genomes of chicory, endive, great burdock and yacon provide insights into Asteraceae paleo-polyploidization history and plant inulin production.</title>
        <authorList>
            <person name="Fan W."/>
            <person name="Wang S."/>
            <person name="Wang H."/>
            <person name="Wang A."/>
            <person name="Jiang F."/>
            <person name="Liu H."/>
            <person name="Zhao H."/>
            <person name="Xu D."/>
            <person name="Zhang Y."/>
        </authorList>
    </citation>
    <scope>NUCLEOTIDE SEQUENCE [LARGE SCALE GENOMIC DNA]</scope>
    <source>
        <strain evidence="2">cv. Punajuju</strain>
        <tissue evidence="1">Leaves</tissue>
    </source>
</reference>
<name>A0ACB9GEK3_CICIN</name>
<evidence type="ECO:0000313" key="1">
    <source>
        <dbReference type="EMBL" id="KAI3781516.1"/>
    </source>
</evidence>